<name>A0A3S1I0S2_ELYCH</name>
<comment type="caution">
    <text evidence="1">The sequence shown here is derived from an EMBL/GenBank/DDBJ whole genome shotgun (WGS) entry which is preliminary data.</text>
</comment>
<dbReference type="Proteomes" id="UP000271974">
    <property type="component" value="Unassembled WGS sequence"/>
</dbReference>
<dbReference type="AlphaFoldDB" id="A0A3S1I0S2"/>
<dbReference type="EMBL" id="RQTK01000043">
    <property type="protein sequence ID" value="RUS89971.1"/>
    <property type="molecule type" value="Genomic_DNA"/>
</dbReference>
<sequence>MSCYVNIFTVTVNSFKQAGRKSFVDLRVLLLPQELCTLVGSCVACVTMNCKSRKYNTVRLVIGDSYTSTMVWTRCIPAFRATVSVRRPRERMTRNLHAVSNNDLPALKSWLEQFLPESFM</sequence>
<accession>A0A3S1I0S2</accession>
<evidence type="ECO:0000313" key="1">
    <source>
        <dbReference type="EMBL" id="RUS89971.1"/>
    </source>
</evidence>
<organism evidence="1 2">
    <name type="scientific">Elysia chlorotica</name>
    <name type="common">Eastern emerald elysia</name>
    <name type="synonym">Sea slug</name>
    <dbReference type="NCBI Taxonomy" id="188477"/>
    <lineage>
        <taxon>Eukaryota</taxon>
        <taxon>Metazoa</taxon>
        <taxon>Spiralia</taxon>
        <taxon>Lophotrochozoa</taxon>
        <taxon>Mollusca</taxon>
        <taxon>Gastropoda</taxon>
        <taxon>Heterobranchia</taxon>
        <taxon>Euthyneura</taxon>
        <taxon>Panpulmonata</taxon>
        <taxon>Sacoglossa</taxon>
        <taxon>Placobranchoidea</taxon>
        <taxon>Plakobranchidae</taxon>
        <taxon>Elysia</taxon>
    </lineage>
</organism>
<proteinExistence type="predicted"/>
<evidence type="ECO:0000313" key="2">
    <source>
        <dbReference type="Proteomes" id="UP000271974"/>
    </source>
</evidence>
<keyword evidence="2" id="KW-1185">Reference proteome</keyword>
<protein>
    <submittedName>
        <fullName evidence="1">Uncharacterized protein</fullName>
    </submittedName>
</protein>
<feature type="non-terminal residue" evidence="1">
    <location>
        <position position="120"/>
    </location>
</feature>
<reference evidence="1 2" key="1">
    <citation type="submission" date="2019-01" db="EMBL/GenBank/DDBJ databases">
        <title>A draft genome assembly of the solar-powered sea slug Elysia chlorotica.</title>
        <authorList>
            <person name="Cai H."/>
            <person name="Li Q."/>
            <person name="Fang X."/>
            <person name="Li J."/>
            <person name="Curtis N.E."/>
            <person name="Altenburger A."/>
            <person name="Shibata T."/>
            <person name="Feng M."/>
            <person name="Maeda T."/>
            <person name="Schwartz J.A."/>
            <person name="Shigenobu S."/>
            <person name="Lundholm N."/>
            <person name="Nishiyama T."/>
            <person name="Yang H."/>
            <person name="Hasebe M."/>
            <person name="Li S."/>
            <person name="Pierce S.K."/>
            <person name="Wang J."/>
        </authorList>
    </citation>
    <scope>NUCLEOTIDE SEQUENCE [LARGE SCALE GENOMIC DNA]</scope>
    <source>
        <strain evidence="1">EC2010</strain>
        <tissue evidence="1">Whole organism of an adult</tissue>
    </source>
</reference>
<gene>
    <name evidence="1" type="ORF">EGW08_002238</name>
</gene>